<feature type="transmembrane region" description="Helical" evidence="8">
    <location>
        <begin position="173"/>
        <end position="191"/>
    </location>
</feature>
<dbReference type="AlphaFoldDB" id="H2C7P8"/>
<evidence type="ECO:0000256" key="8">
    <source>
        <dbReference type="SAM" id="Phobius"/>
    </source>
</evidence>
<feature type="transmembrane region" description="Helical" evidence="8">
    <location>
        <begin position="419"/>
        <end position="441"/>
    </location>
</feature>
<feature type="transmembrane region" description="Helical" evidence="8">
    <location>
        <begin position="6"/>
        <end position="28"/>
    </location>
</feature>
<evidence type="ECO:0000256" key="3">
    <source>
        <dbReference type="ARBA" id="ARBA00022448"/>
    </source>
</evidence>
<dbReference type="GO" id="GO:0022857">
    <property type="term" value="F:transmembrane transporter activity"/>
    <property type="evidence" value="ECO:0007669"/>
    <property type="project" value="InterPro"/>
</dbReference>
<feature type="transmembrane region" description="Helical" evidence="8">
    <location>
        <begin position="346"/>
        <end position="374"/>
    </location>
</feature>
<dbReference type="OrthoDB" id="19182at2157"/>
<evidence type="ECO:0000256" key="5">
    <source>
        <dbReference type="ARBA" id="ARBA00022989"/>
    </source>
</evidence>
<feature type="transmembrane region" description="Helical" evidence="8">
    <location>
        <begin position="448"/>
        <end position="466"/>
    </location>
</feature>
<accession>H2C7P8</accession>
<gene>
    <name evidence="9" type="ORF">MetMK1DRAFT_00025970</name>
</gene>
<evidence type="ECO:0000256" key="6">
    <source>
        <dbReference type="ARBA" id="ARBA00023136"/>
    </source>
</evidence>
<sequence>MALGNIDTVSVAVFVVLFAIFAFLGFWASRWRKGDLSKIDEWGLGGRRLGWLLVWFLMGADLFTAYTFIAVPSGMLANGAFYFFAVPYVAWGFAIALLTMPRLWTVSKNKGYVTASDFVKDRFNSKSLAIAVALTGVVAELPYIALQIIGMQAVLAVLLVGLTGVASKTVLDVALVLAFIVLALFTFTSGLRGAALTGVMKDILIWITVLTVIVYVPLAYGGFAAAFNNALHNSVTVNYAINHVKKPIPYSFLPPTLIPAYFSTALGSALALYLYPHAINGSLSSEDKNKLKLGTSILPVYGVGLALLALFGILIYAVPSALALVVKLANGAVTVPALVAFTMPDWFVGLAFLAIFIGGLVPAAIMAIGVANLLVRNVIKEFKKDLDPRTESTLAKIISTIFKFVALGFVFVVPATYAIQLQLLGGILISQTLPPVFLGLYTKRLNGYATFAGWGAGILSAIALIVEANAKFGVIKTSLFSTPLGPIYIAIIALAINLAVSVVGSAIASMAGWRPETKIKEEEITKEM</sequence>
<dbReference type="eggNOG" id="arCOG01316">
    <property type="taxonomic scope" value="Archaea"/>
</dbReference>
<proteinExistence type="inferred from homology"/>
<feature type="transmembrane region" description="Helical" evidence="8">
    <location>
        <begin position="128"/>
        <end position="161"/>
    </location>
</feature>
<evidence type="ECO:0000313" key="9">
    <source>
        <dbReference type="EMBL" id="EHP68174.1"/>
    </source>
</evidence>
<keyword evidence="10" id="KW-1185">Reference proteome</keyword>
<dbReference type="GO" id="GO:0005886">
    <property type="term" value="C:plasma membrane"/>
    <property type="evidence" value="ECO:0007669"/>
    <property type="project" value="TreeGrafter"/>
</dbReference>
<dbReference type="PANTHER" id="PTHR48086">
    <property type="entry name" value="SODIUM/PROLINE SYMPORTER-RELATED"/>
    <property type="match status" value="1"/>
</dbReference>
<evidence type="ECO:0000313" key="10">
    <source>
        <dbReference type="Proteomes" id="UP000003980"/>
    </source>
</evidence>
<keyword evidence="3" id="KW-0813">Transport</keyword>
<dbReference type="InterPro" id="IPR001734">
    <property type="entry name" value="Na/solute_symporter"/>
</dbReference>
<dbReference type="Gene3D" id="1.20.1730.10">
    <property type="entry name" value="Sodium/glucose cotransporter"/>
    <property type="match status" value="1"/>
</dbReference>
<comment type="subcellular location">
    <subcellularLocation>
        <location evidence="1">Membrane</location>
        <topology evidence="1">Multi-pass membrane protein</topology>
    </subcellularLocation>
</comment>
<keyword evidence="5 8" id="KW-1133">Transmembrane helix</keyword>
<feature type="transmembrane region" description="Helical" evidence="8">
    <location>
        <begin position="297"/>
        <end position="326"/>
    </location>
</feature>
<name>H2C7P8_9CREN</name>
<evidence type="ECO:0000256" key="2">
    <source>
        <dbReference type="ARBA" id="ARBA00006434"/>
    </source>
</evidence>
<reference evidence="9 10" key="1">
    <citation type="submission" date="2012-01" db="EMBL/GenBank/DDBJ databases">
        <title>Improved High-Quality Draft sequence of Metallosphaera yellowstonensis MK1.</title>
        <authorList>
            <consortium name="US DOE Joint Genome Institute"/>
            <person name="Lucas S."/>
            <person name="Han J."/>
            <person name="Cheng J.-F."/>
            <person name="Goodwin L."/>
            <person name="Pitluck S."/>
            <person name="Peters L."/>
            <person name="Teshima H."/>
            <person name="Detter J.C."/>
            <person name="Han C."/>
            <person name="Tapia R."/>
            <person name="Land M."/>
            <person name="Hauser L."/>
            <person name="Kyrpides N."/>
            <person name="Kozubal M."/>
            <person name="Macur R.E."/>
            <person name="Jay Z."/>
            <person name="Inskeep W."/>
            <person name="Woyke T."/>
        </authorList>
    </citation>
    <scope>NUCLEOTIDE SEQUENCE [LARGE SCALE GENOMIC DNA]</scope>
    <source>
        <strain evidence="9 10">MK1</strain>
    </source>
</reference>
<feature type="transmembrane region" description="Helical" evidence="8">
    <location>
        <begin position="258"/>
        <end position="276"/>
    </location>
</feature>
<organism evidence="9 10">
    <name type="scientific">Metallosphaera yellowstonensis MK1</name>
    <dbReference type="NCBI Taxonomy" id="671065"/>
    <lineage>
        <taxon>Archaea</taxon>
        <taxon>Thermoproteota</taxon>
        <taxon>Thermoprotei</taxon>
        <taxon>Sulfolobales</taxon>
        <taxon>Sulfolobaceae</taxon>
        <taxon>Metallosphaera</taxon>
    </lineage>
</organism>
<dbReference type="Proteomes" id="UP000003980">
    <property type="component" value="Unassembled WGS sequence"/>
</dbReference>
<evidence type="ECO:0000256" key="4">
    <source>
        <dbReference type="ARBA" id="ARBA00022692"/>
    </source>
</evidence>
<feature type="transmembrane region" description="Helical" evidence="8">
    <location>
        <begin position="203"/>
        <end position="227"/>
    </location>
</feature>
<dbReference type="RefSeq" id="WP_009074333.1">
    <property type="nucleotide sequence ID" value="NZ_JH597770.1"/>
</dbReference>
<feature type="transmembrane region" description="Helical" evidence="8">
    <location>
        <begin position="486"/>
        <end position="511"/>
    </location>
</feature>
<dbReference type="PANTHER" id="PTHR48086:SF8">
    <property type="entry name" value="MONOCARBOXYLIC ACID PERMEASE"/>
    <property type="match status" value="1"/>
</dbReference>
<dbReference type="InterPro" id="IPR038377">
    <property type="entry name" value="Na/Glc_symporter_sf"/>
</dbReference>
<comment type="similarity">
    <text evidence="2 7">Belongs to the sodium:solute symporter (SSF) (TC 2.A.21) family.</text>
</comment>
<keyword evidence="6 8" id="KW-0472">Membrane</keyword>
<evidence type="ECO:0000256" key="7">
    <source>
        <dbReference type="RuleBase" id="RU362091"/>
    </source>
</evidence>
<evidence type="ECO:0000256" key="1">
    <source>
        <dbReference type="ARBA" id="ARBA00004141"/>
    </source>
</evidence>
<dbReference type="HOGENOM" id="CLU_018808_15_0_2"/>
<feature type="transmembrane region" description="Helical" evidence="8">
    <location>
        <begin position="81"/>
        <end position="100"/>
    </location>
</feature>
<dbReference type="PROSITE" id="PS50283">
    <property type="entry name" value="NA_SOLUT_SYMP_3"/>
    <property type="match status" value="1"/>
</dbReference>
<feature type="transmembrane region" description="Helical" evidence="8">
    <location>
        <begin position="394"/>
        <end position="413"/>
    </location>
</feature>
<protein>
    <submittedName>
        <fullName evidence="9">Na+/proline symporter</fullName>
    </submittedName>
</protein>
<dbReference type="EMBL" id="JH597770">
    <property type="protein sequence ID" value="EHP68174.1"/>
    <property type="molecule type" value="Genomic_DNA"/>
</dbReference>
<dbReference type="STRING" id="671065.MetMK1DRAFT_00025970"/>
<keyword evidence="4 8" id="KW-0812">Transmembrane</keyword>
<feature type="transmembrane region" description="Helical" evidence="8">
    <location>
        <begin position="49"/>
        <end position="69"/>
    </location>
</feature>
<dbReference type="Pfam" id="PF00474">
    <property type="entry name" value="SSF"/>
    <property type="match status" value="1"/>
</dbReference>
<dbReference type="InterPro" id="IPR050277">
    <property type="entry name" value="Sodium:Solute_Symporter"/>
</dbReference>